<evidence type="ECO:0000256" key="1">
    <source>
        <dbReference type="SAM" id="MobiDB-lite"/>
    </source>
</evidence>
<dbReference type="Gene3D" id="3.40.50.620">
    <property type="entry name" value="HUPs"/>
    <property type="match status" value="1"/>
</dbReference>
<dbReference type="CDD" id="cd00293">
    <property type="entry name" value="USP-like"/>
    <property type="match status" value="1"/>
</dbReference>
<dbReference type="KEGG" id="bna:106445975"/>
<sequence>MARSLKKPAKFSLRRVRINSPSIRFKPDSSSIERDQRIEFLGQNADDAGSTGEESKVQNRESEETEDKQEEEIVKVVIKEEKKEQKEQDDVKSFQDGGAEGKKEAGVAVETAKEEETEGGNRVMVVVDKALASTGALEWAITHTLQPQDTLFLLYFAQPFRKGERKNRKREVKTDELVHTLKKLSQTKRPGIEVEIRRLEGKDKEKGAKIVEEAKKQQVTLLVVGQEKKPPVWRLLKRWAWKRRRGHAGVLKYCLENASCMTIAVKPKKRKHGGYLITTKRHKNFWLLA</sequence>
<dbReference type="GeneID" id="106445975"/>
<feature type="compositionally biased region" description="Basic and acidic residues" evidence="1">
    <location>
        <begin position="71"/>
        <end position="105"/>
    </location>
</feature>
<dbReference type="AlphaFoldDB" id="A0A078FV54"/>
<dbReference type="Proteomes" id="UP000028999">
    <property type="component" value="Unassembled WGS sequence"/>
</dbReference>
<proteinExistence type="predicted"/>
<dbReference type="Gramene" id="CDY16929">
    <property type="protein sequence ID" value="CDY16929"/>
    <property type="gene ID" value="GSBRNA2T00094845001"/>
</dbReference>
<dbReference type="Pfam" id="PF00582">
    <property type="entry name" value="Usp"/>
    <property type="match status" value="1"/>
</dbReference>
<dbReference type="SUPFAM" id="SSF52402">
    <property type="entry name" value="Adenine nucleotide alpha hydrolases-like"/>
    <property type="match status" value="1"/>
</dbReference>
<name>A0A078FV54_BRANA</name>
<evidence type="ECO:0000313" key="3">
    <source>
        <dbReference type="EMBL" id="CDY16929.1"/>
    </source>
</evidence>
<dbReference type="PANTHER" id="PTHR47000:SF3">
    <property type="entry name" value="ADENINE NUCLEOTIDE ALPHA HYDROLASES-LIKE SUPERFAMILY PROTEIN"/>
    <property type="match status" value="1"/>
</dbReference>
<dbReference type="STRING" id="3708.A0A078FV54"/>
<feature type="domain" description="UspA" evidence="2">
    <location>
        <begin position="122"/>
        <end position="266"/>
    </location>
</feature>
<dbReference type="SMR" id="A0A078FV54"/>
<dbReference type="OrthoDB" id="1667873at2759"/>
<protein>
    <submittedName>
        <fullName evidence="3">BnaC09g40560D protein</fullName>
    </submittedName>
</protein>
<reference evidence="3 4" key="1">
    <citation type="journal article" date="2014" name="Science">
        <title>Plant genetics. Early allopolyploid evolution in the post-Neolithic Brassica napus oilseed genome.</title>
        <authorList>
            <person name="Chalhoub B."/>
            <person name="Denoeud F."/>
            <person name="Liu S."/>
            <person name="Parkin I.A."/>
            <person name="Tang H."/>
            <person name="Wang X."/>
            <person name="Chiquet J."/>
            <person name="Belcram H."/>
            <person name="Tong C."/>
            <person name="Samans B."/>
            <person name="Correa M."/>
            <person name="Da Silva C."/>
            <person name="Just J."/>
            <person name="Falentin C."/>
            <person name="Koh C.S."/>
            <person name="Le Clainche I."/>
            <person name="Bernard M."/>
            <person name="Bento P."/>
            <person name="Noel B."/>
            <person name="Labadie K."/>
            <person name="Alberti A."/>
            <person name="Charles M."/>
            <person name="Arnaud D."/>
            <person name="Guo H."/>
            <person name="Daviaud C."/>
            <person name="Alamery S."/>
            <person name="Jabbari K."/>
            <person name="Zhao M."/>
            <person name="Edger P.P."/>
            <person name="Chelaifa H."/>
            <person name="Tack D."/>
            <person name="Lassalle G."/>
            <person name="Mestiri I."/>
            <person name="Schnel N."/>
            <person name="Le Paslier M.C."/>
            <person name="Fan G."/>
            <person name="Renault V."/>
            <person name="Bayer P.E."/>
            <person name="Golicz A.A."/>
            <person name="Manoli S."/>
            <person name="Lee T.H."/>
            <person name="Thi V.H."/>
            <person name="Chalabi S."/>
            <person name="Hu Q."/>
            <person name="Fan C."/>
            <person name="Tollenaere R."/>
            <person name="Lu Y."/>
            <person name="Battail C."/>
            <person name="Shen J."/>
            <person name="Sidebottom C.H."/>
            <person name="Wang X."/>
            <person name="Canaguier A."/>
            <person name="Chauveau A."/>
            <person name="Berard A."/>
            <person name="Deniot G."/>
            <person name="Guan M."/>
            <person name="Liu Z."/>
            <person name="Sun F."/>
            <person name="Lim Y.P."/>
            <person name="Lyons E."/>
            <person name="Town C.D."/>
            <person name="Bancroft I."/>
            <person name="Wang X."/>
            <person name="Meng J."/>
            <person name="Ma J."/>
            <person name="Pires J.C."/>
            <person name="King G.J."/>
            <person name="Brunel D."/>
            <person name="Delourme R."/>
            <person name="Renard M."/>
            <person name="Aury J.M."/>
            <person name="Adams K.L."/>
            <person name="Batley J."/>
            <person name="Snowdon R.J."/>
            <person name="Tost J."/>
            <person name="Edwards D."/>
            <person name="Zhou Y."/>
            <person name="Hua W."/>
            <person name="Sharpe A.G."/>
            <person name="Paterson A.H."/>
            <person name="Guan C."/>
            <person name="Wincker P."/>
        </authorList>
    </citation>
    <scope>NUCLEOTIDE SEQUENCE [LARGE SCALE GENOMIC DNA]</scope>
    <source>
        <strain evidence="4">cv. Darmor-bzh</strain>
    </source>
</reference>
<gene>
    <name evidence="3" type="primary">BnaC09g40560D</name>
    <name evidence="3" type="ORF">GSBRNA2T00094845001</name>
</gene>
<dbReference type="RefSeq" id="XP_013743093.1">
    <property type="nucleotide sequence ID" value="XM_013887639.3"/>
</dbReference>
<feature type="compositionally biased region" description="Basic and acidic residues" evidence="1">
    <location>
        <begin position="25"/>
        <end position="38"/>
    </location>
</feature>
<keyword evidence="4" id="KW-1185">Reference proteome</keyword>
<evidence type="ECO:0000313" key="4">
    <source>
        <dbReference type="Proteomes" id="UP000028999"/>
    </source>
</evidence>
<dbReference type="InterPro" id="IPR014729">
    <property type="entry name" value="Rossmann-like_a/b/a_fold"/>
</dbReference>
<feature type="compositionally biased region" description="Basic and acidic residues" evidence="1">
    <location>
        <begin position="53"/>
        <end position="62"/>
    </location>
</feature>
<evidence type="ECO:0000259" key="2">
    <source>
        <dbReference type="Pfam" id="PF00582"/>
    </source>
</evidence>
<dbReference type="PANTHER" id="PTHR47000">
    <property type="entry name" value="ADENINE NUCLEOTIDE ALPHA HYDROLASES-LIKE SUPERFAMILY PROTEIN"/>
    <property type="match status" value="1"/>
</dbReference>
<feature type="region of interest" description="Disordered" evidence="1">
    <location>
        <begin position="19"/>
        <end position="116"/>
    </location>
</feature>
<dbReference type="OMA" id="MKNMCQR"/>
<dbReference type="PaxDb" id="3708-A0A078FV54"/>
<dbReference type="InterPro" id="IPR006016">
    <property type="entry name" value="UspA"/>
</dbReference>
<organism evidence="3 4">
    <name type="scientific">Brassica napus</name>
    <name type="common">Rape</name>
    <dbReference type="NCBI Taxonomy" id="3708"/>
    <lineage>
        <taxon>Eukaryota</taxon>
        <taxon>Viridiplantae</taxon>
        <taxon>Streptophyta</taxon>
        <taxon>Embryophyta</taxon>
        <taxon>Tracheophyta</taxon>
        <taxon>Spermatophyta</taxon>
        <taxon>Magnoliopsida</taxon>
        <taxon>eudicotyledons</taxon>
        <taxon>Gunneridae</taxon>
        <taxon>Pentapetalae</taxon>
        <taxon>rosids</taxon>
        <taxon>malvids</taxon>
        <taxon>Brassicales</taxon>
        <taxon>Brassicaceae</taxon>
        <taxon>Brassiceae</taxon>
        <taxon>Brassica</taxon>
    </lineage>
</organism>
<dbReference type="EMBL" id="LK032068">
    <property type="protein sequence ID" value="CDY16929.1"/>
    <property type="molecule type" value="Genomic_DNA"/>
</dbReference>
<accession>A0A078FV54</accession>